<evidence type="ECO:0000313" key="2">
    <source>
        <dbReference type="Proteomes" id="UP000192578"/>
    </source>
</evidence>
<keyword evidence="2" id="KW-1185">Reference proteome</keyword>
<organism evidence="1 2">
    <name type="scientific">Hypsibius exemplaris</name>
    <name type="common">Freshwater tardigrade</name>
    <dbReference type="NCBI Taxonomy" id="2072580"/>
    <lineage>
        <taxon>Eukaryota</taxon>
        <taxon>Metazoa</taxon>
        <taxon>Ecdysozoa</taxon>
        <taxon>Tardigrada</taxon>
        <taxon>Eutardigrada</taxon>
        <taxon>Parachela</taxon>
        <taxon>Hypsibioidea</taxon>
        <taxon>Hypsibiidae</taxon>
        <taxon>Hypsibius</taxon>
    </lineage>
</organism>
<comment type="caution">
    <text evidence="1">The sequence shown here is derived from an EMBL/GenBank/DDBJ whole genome shotgun (WGS) entry which is preliminary data.</text>
</comment>
<evidence type="ECO:0000313" key="1">
    <source>
        <dbReference type="EMBL" id="OQV24280.1"/>
    </source>
</evidence>
<proteinExistence type="predicted"/>
<sequence>MMSEVEAGWRSSRFVDWQRDENCGGCAIIGSICENFFKFDDHCRHGFLGNHVRSLIYHDNGQRCRDDVDGYGIHEKIYSIGFYYKQNGRRYLCWAWLGIVVRSVDHKKAFNWKTVDYRAVDPFLL</sequence>
<protein>
    <submittedName>
        <fullName evidence="1">Uncharacterized protein</fullName>
    </submittedName>
</protein>
<gene>
    <name evidence="1" type="ORF">BV898_01821</name>
</gene>
<dbReference type="EMBL" id="MTYJ01000007">
    <property type="protein sequence ID" value="OQV24280.1"/>
    <property type="molecule type" value="Genomic_DNA"/>
</dbReference>
<dbReference type="AlphaFoldDB" id="A0A1W0XA47"/>
<dbReference type="Proteomes" id="UP000192578">
    <property type="component" value="Unassembled WGS sequence"/>
</dbReference>
<name>A0A1W0XA47_HYPEX</name>
<accession>A0A1W0XA47</accession>
<reference evidence="2" key="1">
    <citation type="submission" date="2017-01" db="EMBL/GenBank/DDBJ databases">
        <title>Comparative genomics of anhydrobiosis in the tardigrade Hypsibius dujardini.</title>
        <authorList>
            <person name="Yoshida Y."/>
            <person name="Koutsovoulos G."/>
            <person name="Laetsch D."/>
            <person name="Stevens L."/>
            <person name="Kumar S."/>
            <person name="Horikawa D."/>
            <person name="Ishino K."/>
            <person name="Komine S."/>
            <person name="Tomita M."/>
            <person name="Blaxter M."/>
            <person name="Arakawa K."/>
        </authorList>
    </citation>
    <scope>NUCLEOTIDE SEQUENCE [LARGE SCALE GENOMIC DNA]</scope>
    <source>
        <strain evidence="2">Z151</strain>
    </source>
</reference>